<gene>
    <name evidence="3" type="ORF">BDY21DRAFT_152172</name>
</gene>
<dbReference type="PANTHER" id="PTHR36424:SF1">
    <property type="entry name" value="LOW AFFINITY K(+) TRANSPORTER 1-RELATED"/>
    <property type="match status" value="1"/>
</dbReference>
<dbReference type="Proteomes" id="UP000799766">
    <property type="component" value="Unassembled WGS sequence"/>
</dbReference>
<dbReference type="OrthoDB" id="436496at2759"/>
<reference evidence="3" key="1">
    <citation type="journal article" date="2020" name="Stud. Mycol.">
        <title>101 Dothideomycetes genomes: a test case for predicting lifestyles and emergence of pathogens.</title>
        <authorList>
            <person name="Haridas S."/>
            <person name="Albert R."/>
            <person name="Binder M."/>
            <person name="Bloem J."/>
            <person name="Labutti K."/>
            <person name="Salamov A."/>
            <person name="Andreopoulos B."/>
            <person name="Baker S."/>
            <person name="Barry K."/>
            <person name="Bills G."/>
            <person name="Bluhm B."/>
            <person name="Cannon C."/>
            <person name="Castanera R."/>
            <person name="Culley D."/>
            <person name="Daum C."/>
            <person name="Ezra D."/>
            <person name="Gonzalez J."/>
            <person name="Henrissat B."/>
            <person name="Kuo A."/>
            <person name="Liang C."/>
            <person name="Lipzen A."/>
            <person name="Lutzoni F."/>
            <person name="Magnuson J."/>
            <person name="Mondo S."/>
            <person name="Nolan M."/>
            <person name="Ohm R."/>
            <person name="Pangilinan J."/>
            <person name="Park H.-J."/>
            <person name="Ramirez L."/>
            <person name="Alfaro M."/>
            <person name="Sun H."/>
            <person name="Tritt A."/>
            <person name="Yoshinaga Y."/>
            <person name="Zwiers L.-H."/>
            <person name="Turgeon B."/>
            <person name="Goodwin S."/>
            <person name="Spatafora J."/>
            <person name="Crous P."/>
            <person name="Grigoriev I."/>
        </authorList>
    </citation>
    <scope>NUCLEOTIDE SEQUENCE</scope>
    <source>
        <strain evidence="3">ATCC 16933</strain>
    </source>
</reference>
<name>A0A6A6NMC3_9PEZI</name>
<feature type="transmembrane region" description="Helical" evidence="2">
    <location>
        <begin position="234"/>
        <end position="262"/>
    </location>
</feature>
<evidence type="ECO:0008006" key="5">
    <source>
        <dbReference type="Google" id="ProtNLM"/>
    </source>
</evidence>
<feature type="region of interest" description="Disordered" evidence="1">
    <location>
        <begin position="312"/>
        <end position="568"/>
    </location>
</feature>
<feature type="transmembrane region" description="Helical" evidence="2">
    <location>
        <begin position="38"/>
        <end position="63"/>
    </location>
</feature>
<dbReference type="GO" id="GO:0005886">
    <property type="term" value="C:plasma membrane"/>
    <property type="evidence" value="ECO:0007669"/>
    <property type="project" value="InterPro"/>
</dbReference>
<dbReference type="PANTHER" id="PTHR36424">
    <property type="entry name" value="PHEROMONE-REGULATED MEMBRANE PROTEIN 6"/>
    <property type="match status" value="1"/>
</dbReference>
<evidence type="ECO:0000313" key="3">
    <source>
        <dbReference type="EMBL" id="KAF2452818.1"/>
    </source>
</evidence>
<keyword evidence="4" id="KW-1185">Reference proteome</keyword>
<accession>A0A6A6NMC3</accession>
<evidence type="ECO:0000256" key="1">
    <source>
        <dbReference type="SAM" id="MobiDB-lite"/>
    </source>
</evidence>
<keyword evidence="2" id="KW-0472">Membrane</keyword>
<evidence type="ECO:0000313" key="4">
    <source>
        <dbReference type="Proteomes" id="UP000799766"/>
    </source>
</evidence>
<dbReference type="InterPro" id="IPR031606">
    <property type="entry name" value="Kch1/2"/>
</dbReference>
<dbReference type="GO" id="GO:0015079">
    <property type="term" value="F:potassium ion transmembrane transporter activity"/>
    <property type="evidence" value="ECO:0007669"/>
    <property type="project" value="InterPro"/>
</dbReference>
<keyword evidence="2" id="KW-1133">Transmembrane helix</keyword>
<feature type="compositionally biased region" description="Low complexity" evidence="1">
    <location>
        <begin position="475"/>
        <end position="495"/>
    </location>
</feature>
<sequence>MGCCGDREKMITVKEEQKWDYVNLKDFKSSSCVTIFSYIWLWILVFVTIAIYAVDTFIAVNLLAFDRWSSQVQPAIPFEVSKWIFSVCILLSWVIAGFDWIRAIRVIRRGSVAETYLDPLAVVLQSIRPGRDNQGGGWRRFLVFAELTKSKKGTDYIALFVYFQFKGAIRIIFAEGPRMVVNAITLYSVAQAEFVPVGDHASEDGVSDFEQFFINIEALAQESREQVMVLGSMVFTVVIWVISALGLIAAIILYLVFLWHYIPSSDGSLSNYCRRKVDNRLERVVSVKVQKALEKTDQMIRAQELQAAKNGTNMCVPSNTSTMRQPTLPHVMGDGDDSDSKGGPPSVGLVRRDTQTSVASSTLTGSTAANSTNSSRLPDIAEKAFGGIGPRPQPERSQTQGSGWSSASYGSNAPLIGNSGPMGYSDVHSLPSSRNGSVGTPTSSQTSLPYPSDDGFSFSDGYRRPSLGRTLTGASQSSLSSSTVVSERSFTRNGTPGPGMGPGPMNRNGTPGPMNWNGTPGPANMGPPPPGPVSRNGTPGPNMMAPVGLSGWTGRSAPARSNLDREFI</sequence>
<feature type="compositionally biased region" description="Polar residues" evidence="1">
    <location>
        <begin position="430"/>
        <end position="449"/>
    </location>
</feature>
<dbReference type="Pfam" id="PF16944">
    <property type="entry name" value="KCH"/>
    <property type="match status" value="1"/>
</dbReference>
<organism evidence="3 4">
    <name type="scientific">Lineolata rhizophorae</name>
    <dbReference type="NCBI Taxonomy" id="578093"/>
    <lineage>
        <taxon>Eukaryota</taxon>
        <taxon>Fungi</taxon>
        <taxon>Dikarya</taxon>
        <taxon>Ascomycota</taxon>
        <taxon>Pezizomycotina</taxon>
        <taxon>Dothideomycetes</taxon>
        <taxon>Dothideomycetes incertae sedis</taxon>
        <taxon>Lineolatales</taxon>
        <taxon>Lineolataceae</taxon>
        <taxon>Lineolata</taxon>
    </lineage>
</organism>
<dbReference type="EMBL" id="MU001703">
    <property type="protein sequence ID" value="KAF2452818.1"/>
    <property type="molecule type" value="Genomic_DNA"/>
</dbReference>
<feature type="transmembrane region" description="Helical" evidence="2">
    <location>
        <begin position="83"/>
        <end position="101"/>
    </location>
</feature>
<protein>
    <recommendedName>
        <fullName evidence="5">Pheromone-regulated membrane protein</fullName>
    </recommendedName>
</protein>
<proteinExistence type="predicted"/>
<feature type="compositionally biased region" description="Low complexity" evidence="1">
    <location>
        <begin position="356"/>
        <end position="375"/>
    </location>
</feature>
<evidence type="ECO:0000256" key="2">
    <source>
        <dbReference type="SAM" id="Phobius"/>
    </source>
</evidence>
<feature type="compositionally biased region" description="Polar residues" evidence="1">
    <location>
        <begin position="395"/>
        <end position="411"/>
    </location>
</feature>
<dbReference type="AlphaFoldDB" id="A0A6A6NMC3"/>
<feature type="compositionally biased region" description="Low complexity" evidence="1">
    <location>
        <begin position="503"/>
        <end position="524"/>
    </location>
</feature>
<keyword evidence="2" id="KW-0812">Transmembrane</keyword>
<feature type="compositionally biased region" description="Polar residues" evidence="1">
    <location>
        <begin position="312"/>
        <end position="325"/>
    </location>
</feature>